<name>A0ABV2BPA5_9GAMM</name>
<dbReference type="Pfam" id="PF00326">
    <property type="entry name" value="Peptidase_S9"/>
    <property type="match status" value="1"/>
</dbReference>
<dbReference type="SUPFAM" id="SSF53474">
    <property type="entry name" value="alpha/beta-Hydrolases"/>
    <property type="match status" value="1"/>
</dbReference>
<dbReference type="EMBL" id="JBEVCJ010000001">
    <property type="protein sequence ID" value="MET1253782.1"/>
    <property type="molecule type" value="Genomic_DNA"/>
</dbReference>
<reference evidence="1 2" key="1">
    <citation type="submission" date="2024-06" db="EMBL/GenBank/DDBJ databases">
        <authorList>
            <person name="Li F."/>
        </authorList>
    </citation>
    <scope>NUCLEOTIDE SEQUENCE [LARGE SCALE GENOMIC DNA]</scope>
    <source>
        <strain evidence="1 2">GXAS 311</strain>
    </source>
</reference>
<keyword evidence="2" id="KW-1185">Reference proteome</keyword>
<dbReference type="Proteomes" id="UP001548189">
    <property type="component" value="Unassembled WGS sequence"/>
</dbReference>
<comment type="caution">
    <text evidence="1">The sequence shown here is derived from an EMBL/GenBank/DDBJ whole genome shotgun (WGS) entry which is preliminary data.</text>
</comment>
<sequence>MAKDRVCIYGGSYGGSYGGYAALMGVIKEPDLFQCAVSFAGVYDLNLKFDKGDFLENNWSEASLVKIMGDNEKFLAQKSPVNLVEKIKVPLFLSHGTKDERVPFEHYEKLVVALKKNRIEYESLVLKGEAHGFQNSKNGIKFYKKVLEFLDDVFEL</sequence>
<accession>A0ABV2BPA5</accession>
<dbReference type="InterPro" id="IPR001375">
    <property type="entry name" value="Peptidase_S9_cat"/>
</dbReference>
<dbReference type="PANTHER" id="PTHR42776:SF27">
    <property type="entry name" value="DIPEPTIDYL PEPTIDASE FAMILY MEMBER 6"/>
    <property type="match status" value="1"/>
</dbReference>
<evidence type="ECO:0000313" key="1">
    <source>
        <dbReference type="EMBL" id="MET1253782.1"/>
    </source>
</evidence>
<gene>
    <name evidence="1" type="ORF">ABVT43_01465</name>
</gene>
<dbReference type="InterPro" id="IPR029058">
    <property type="entry name" value="AB_hydrolase_fold"/>
</dbReference>
<protein>
    <submittedName>
        <fullName evidence="1">Prolyl oligopeptidase family serine peptidase</fullName>
    </submittedName>
</protein>
<evidence type="ECO:0000313" key="2">
    <source>
        <dbReference type="Proteomes" id="UP001548189"/>
    </source>
</evidence>
<organism evidence="1 2">
    <name type="scientific">Aliikangiella maris</name>
    <dbReference type="NCBI Taxonomy" id="3162458"/>
    <lineage>
        <taxon>Bacteria</taxon>
        <taxon>Pseudomonadati</taxon>
        <taxon>Pseudomonadota</taxon>
        <taxon>Gammaproteobacteria</taxon>
        <taxon>Oceanospirillales</taxon>
        <taxon>Pleioneaceae</taxon>
        <taxon>Aliikangiella</taxon>
    </lineage>
</organism>
<dbReference type="Gene3D" id="3.40.50.1820">
    <property type="entry name" value="alpha/beta hydrolase"/>
    <property type="match status" value="1"/>
</dbReference>
<proteinExistence type="predicted"/>
<dbReference type="PANTHER" id="PTHR42776">
    <property type="entry name" value="SERINE PEPTIDASE S9 FAMILY MEMBER"/>
    <property type="match status" value="1"/>
</dbReference>